<dbReference type="Proteomes" id="UP000223913">
    <property type="component" value="Unassembled WGS sequence"/>
</dbReference>
<reference evidence="2 3" key="1">
    <citation type="submission" date="2017-10" db="EMBL/GenBank/DDBJ databases">
        <title>The draft genome sequence of Lewinella nigricans NBRC 102662.</title>
        <authorList>
            <person name="Wang K."/>
        </authorList>
    </citation>
    <scope>NUCLEOTIDE SEQUENCE [LARGE SCALE GENOMIC DNA]</scope>
    <source>
        <strain evidence="2 3">NBRC 102662</strain>
    </source>
</reference>
<name>A0A2D0MXU8_FLAN2</name>
<accession>A0A2D0MXU8</accession>
<sequence length="60" mass="6724">MWCTTFFVTGIEIISLMIIRFLLAPKLINFSAQRTKTGQPILAIGLVLEVVLNTLFADQL</sequence>
<evidence type="ECO:0000256" key="1">
    <source>
        <dbReference type="SAM" id="Phobius"/>
    </source>
</evidence>
<evidence type="ECO:0000313" key="2">
    <source>
        <dbReference type="EMBL" id="PHN01000.1"/>
    </source>
</evidence>
<keyword evidence="1" id="KW-1133">Transmembrane helix</keyword>
<organism evidence="2 3">
    <name type="scientific">Flavilitoribacter nigricans (strain ATCC 23147 / DSM 23189 / NBRC 102662 / NCIMB 1420 / SS-2)</name>
    <name type="common">Lewinella nigricans</name>
    <dbReference type="NCBI Taxonomy" id="1122177"/>
    <lineage>
        <taxon>Bacteria</taxon>
        <taxon>Pseudomonadati</taxon>
        <taxon>Bacteroidota</taxon>
        <taxon>Saprospiria</taxon>
        <taxon>Saprospirales</taxon>
        <taxon>Lewinellaceae</taxon>
        <taxon>Flavilitoribacter</taxon>
    </lineage>
</organism>
<feature type="transmembrane region" description="Helical" evidence="1">
    <location>
        <begin position="6"/>
        <end position="28"/>
    </location>
</feature>
<comment type="caution">
    <text evidence="2">The sequence shown here is derived from an EMBL/GenBank/DDBJ whole genome shotgun (WGS) entry which is preliminary data.</text>
</comment>
<evidence type="ECO:0000313" key="3">
    <source>
        <dbReference type="Proteomes" id="UP000223913"/>
    </source>
</evidence>
<protein>
    <submittedName>
        <fullName evidence="2">Uncharacterized protein</fullName>
    </submittedName>
</protein>
<keyword evidence="3" id="KW-1185">Reference proteome</keyword>
<keyword evidence="1" id="KW-0812">Transmembrane</keyword>
<dbReference type="AlphaFoldDB" id="A0A2D0MXU8"/>
<proteinExistence type="predicted"/>
<dbReference type="EMBL" id="PDUD01000066">
    <property type="protein sequence ID" value="PHN01000.1"/>
    <property type="molecule type" value="Genomic_DNA"/>
</dbReference>
<gene>
    <name evidence="2" type="ORF">CRP01_39370</name>
</gene>
<keyword evidence="1" id="KW-0472">Membrane</keyword>